<gene>
    <name evidence="1" type="ORF">DY000_02014712</name>
</gene>
<reference evidence="1 2" key="1">
    <citation type="journal article" date="2020" name="BMC Genomics">
        <title>Intraspecific diversification of the crop wild relative Brassica cretica Lam. using demographic model selection.</title>
        <authorList>
            <person name="Kioukis A."/>
            <person name="Michalopoulou V.A."/>
            <person name="Briers L."/>
            <person name="Pirintsos S."/>
            <person name="Studholme D.J."/>
            <person name="Pavlidis P."/>
            <person name="Sarris P.F."/>
        </authorList>
    </citation>
    <scope>NUCLEOTIDE SEQUENCE [LARGE SCALE GENOMIC DNA]</scope>
    <source>
        <strain evidence="2">cv. PFS-1207/04</strain>
    </source>
</reference>
<sequence length="132" mass="15144">MCCGCSSERPRKLKKTLRECFHQVREKMRQRITLKKKSDPGKFVVPCLIGGIDYPIFYCDHEANVESETESLIATQPKASIDKMSGAPINRTLEASIDNDHRKMSAMETDEYDEDYKEEATIEYRGLAMEES</sequence>
<organism evidence="1 2">
    <name type="scientific">Brassica cretica</name>
    <name type="common">Mustard</name>
    <dbReference type="NCBI Taxonomy" id="69181"/>
    <lineage>
        <taxon>Eukaryota</taxon>
        <taxon>Viridiplantae</taxon>
        <taxon>Streptophyta</taxon>
        <taxon>Embryophyta</taxon>
        <taxon>Tracheophyta</taxon>
        <taxon>Spermatophyta</taxon>
        <taxon>Magnoliopsida</taxon>
        <taxon>eudicotyledons</taxon>
        <taxon>Gunneridae</taxon>
        <taxon>Pentapetalae</taxon>
        <taxon>rosids</taxon>
        <taxon>malvids</taxon>
        <taxon>Brassicales</taxon>
        <taxon>Brassicaceae</taxon>
        <taxon>Brassiceae</taxon>
        <taxon>Brassica</taxon>
    </lineage>
</organism>
<keyword evidence="2" id="KW-1185">Reference proteome</keyword>
<evidence type="ECO:0000313" key="2">
    <source>
        <dbReference type="Proteomes" id="UP000266723"/>
    </source>
</evidence>
<accession>A0ABQ7D5M2</accession>
<name>A0ABQ7D5M2_BRACR</name>
<evidence type="ECO:0000313" key="1">
    <source>
        <dbReference type="EMBL" id="KAF3567106.1"/>
    </source>
</evidence>
<dbReference type="Proteomes" id="UP000266723">
    <property type="component" value="Unassembled WGS sequence"/>
</dbReference>
<comment type="caution">
    <text evidence="1">The sequence shown here is derived from an EMBL/GenBank/DDBJ whole genome shotgun (WGS) entry which is preliminary data.</text>
</comment>
<proteinExistence type="predicted"/>
<dbReference type="EMBL" id="QGKV02000759">
    <property type="protein sequence ID" value="KAF3567106.1"/>
    <property type="molecule type" value="Genomic_DNA"/>
</dbReference>
<protein>
    <submittedName>
        <fullName evidence="1">Uncharacterized protein</fullName>
    </submittedName>
</protein>